<accession>A0ABD6C9P7</accession>
<dbReference type="CDD" id="cd00293">
    <property type="entry name" value="USP-like"/>
    <property type="match status" value="1"/>
</dbReference>
<dbReference type="PIRSF" id="PIRSF006276">
    <property type="entry name" value="UspA"/>
    <property type="match status" value="1"/>
</dbReference>
<dbReference type="RefSeq" id="WP_247375748.1">
    <property type="nucleotide sequence ID" value="NZ_JALLGV010000001.1"/>
</dbReference>
<comment type="similarity">
    <text evidence="1">Belongs to the universal stress protein A family.</text>
</comment>
<dbReference type="InterPro" id="IPR006015">
    <property type="entry name" value="Universal_stress_UspA"/>
</dbReference>
<dbReference type="InterPro" id="IPR014729">
    <property type="entry name" value="Rossmann-like_a/b/a_fold"/>
</dbReference>
<name>A0ABD6C9P7_9EURY</name>
<dbReference type="Proteomes" id="UP001597119">
    <property type="component" value="Unassembled WGS sequence"/>
</dbReference>
<comment type="caution">
    <text evidence="3">The sequence shown here is derived from an EMBL/GenBank/DDBJ whole genome shotgun (WGS) entry which is preliminary data.</text>
</comment>
<proteinExistence type="inferred from homology"/>
<organism evidence="3 4">
    <name type="scientific">Halorientalis brevis</name>
    <dbReference type="NCBI Taxonomy" id="1126241"/>
    <lineage>
        <taxon>Archaea</taxon>
        <taxon>Methanobacteriati</taxon>
        <taxon>Methanobacteriota</taxon>
        <taxon>Stenosarchaea group</taxon>
        <taxon>Halobacteria</taxon>
        <taxon>Halobacteriales</taxon>
        <taxon>Haloarculaceae</taxon>
        <taxon>Halorientalis</taxon>
    </lineage>
</organism>
<dbReference type="SUPFAM" id="SSF52402">
    <property type="entry name" value="Adenine nucleotide alpha hydrolases-like"/>
    <property type="match status" value="1"/>
</dbReference>
<evidence type="ECO:0000313" key="4">
    <source>
        <dbReference type="Proteomes" id="UP001597119"/>
    </source>
</evidence>
<reference evidence="3 4" key="1">
    <citation type="journal article" date="2019" name="Int. J. Syst. Evol. Microbiol.">
        <title>The Global Catalogue of Microorganisms (GCM) 10K type strain sequencing project: providing services to taxonomists for standard genome sequencing and annotation.</title>
        <authorList>
            <consortium name="The Broad Institute Genomics Platform"/>
            <consortium name="The Broad Institute Genome Sequencing Center for Infectious Disease"/>
            <person name="Wu L."/>
            <person name="Ma J."/>
        </authorList>
    </citation>
    <scope>NUCLEOTIDE SEQUENCE [LARGE SCALE GENOMIC DNA]</scope>
    <source>
        <strain evidence="3 4">CGMCC 1.12125</strain>
    </source>
</reference>
<sequence>MYDDILIPTDASPGAEEAISEAIELAALTDATVHALYVVDTTNYPTLPDGKWATVEEALEGEGKRAVDAIADRAADAGLDAVTAVETGTPHKEILDYAETNDVDLVVMGTHGQTGIDKVLLGSVTENVLRESDQSVLVKNIGDRE</sequence>
<gene>
    <name evidence="3" type="ORF">ACFR9U_07990</name>
</gene>
<protein>
    <submittedName>
        <fullName evidence="3">Universal stress protein</fullName>
    </submittedName>
</protein>
<evidence type="ECO:0000256" key="1">
    <source>
        <dbReference type="ARBA" id="ARBA00008791"/>
    </source>
</evidence>
<dbReference type="Gene3D" id="3.40.50.620">
    <property type="entry name" value="HUPs"/>
    <property type="match status" value="1"/>
</dbReference>
<dbReference type="PRINTS" id="PR01438">
    <property type="entry name" value="UNVRSLSTRESS"/>
</dbReference>
<dbReference type="InterPro" id="IPR006016">
    <property type="entry name" value="UspA"/>
</dbReference>
<dbReference type="EMBL" id="JBHUDJ010000003">
    <property type="protein sequence ID" value="MFD1586920.1"/>
    <property type="molecule type" value="Genomic_DNA"/>
</dbReference>
<evidence type="ECO:0000313" key="3">
    <source>
        <dbReference type="EMBL" id="MFD1586920.1"/>
    </source>
</evidence>
<evidence type="ECO:0000259" key="2">
    <source>
        <dbReference type="Pfam" id="PF00582"/>
    </source>
</evidence>
<dbReference type="PANTHER" id="PTHR46268">
    <property type="entry name" value="STRESS RESPONSE PROTEIN NHAX"/>
    <property type="match status" value="1"/>
</dbReference>
<keyword evidence="4" id="KW-1185">Reference proteome</keyword>
<feature type="domain" description="UspA" evidence="2">
    <location>
        <begin position="1"/>
        <end position="138"/>
    </location>
</feature>
<dbReference type="PANTHER" id="PTHR46268:SF6">
    <property type="entry name" value="UNIVERSAL STRESS PROTEIN UP12"/>
    <property type="match status" value="1"/>
</dbReference>
<dbReference type="AlphaFoldDB" id="A0ABD6C9P7"/>
<dbReference type="Pfam" id="PF00582">
    <property type="entry name" value="Usp"/>
    <property type="match status" value="1"/>
</dbReference>